<evidence type="ECO:0000256" key="8">
    <source>
        <dbReference type="PROSITE-ProRule" id="PRU10072"/>
    </source>
</evidence>
<dbReference type="NCBIfam" id="TIGR00628">
    <property type="entry name" value="ung"/>
    <property type="match status" value="1"/>
</dbReference>
<dbReference type="SUPFAM" id="SSF52141">
    <property type="entry name" value="Uracil-DNA glycosylase-like"/>
    <property type="match status" value="1"/>
</dbReference>
<dbReference type="CDD" id="cd10027">
    <property type="entry name" value="UDG-F1-like"/>
    <property type="match status" value="1"/>
</dbReference>
<dbReference type="PANTHER" id="PTHR11264">
    <property type="entry name" value="URACIL-DNA GLYCOSYLASE"/>
    <property type="match status" value="1"/>
</dbReference>
<dbReference type="SMART" id="SM00986">
    <property type="entry name" value="UDG"/>
    <property type="match status" value="1"/>
</dbReference>
<evidence type="ECO:0000256" key="1">
    <source>
        <dbReference type="ARBA" id="ARBA00008184"/>
    </source>
</evidence>
<evidence type="ECO:0000256" key="6">
    <source>
        <dbReference type="ARBA" id="ARBA00023242"/>
    </source>
</evidence>
<dbReference type="GO" id="GO:0005739">
    <property type="term" value="C:mitochondrion"/>
    <property type="evidence" value="ECO:0007669"/>
    <property type="project" value="UniProtKB-SubCell"/>
</dbReference>
<dbReference type="GO" id="GO:0005634">
    <property type="term" value="C:nucleus"/>
    <property type="evidence" value="ECO:0007669"/>
    <property type="project" value="UniProtKB-SubCell"/>
</dbReference>
<dbReference type="AlphaFoldDB" id="A0A9P4II85"/>
<feature type="region of interest" description="Disordered" evidence="10">
    <location>
        <begin position="1"/>
        <end position="40"/>
    </location>
</feature>
<dbReference type="SMART" id="SM00987">
    <property type="entry name" value="UreE_C"/>
    <property type="match status" value="1"/>
</dbReference>
<dbReference type="NCBIfam" id="NF003588">
    <property type="entry name" value="PRK05254.1-1"/>
    <property type="match status" value="1"/>
</dbReference>
<evidence type="ECO:0000256" key="5">
    <source>
        <dbReference type="ARBA" id="ARBA00023204"/>
    </source>
</evidence>
<comment type="similarity">
    <text evidence="1 7 9">Belongs to the uracil-DNA glycosylase (UDG) superfamily. UNG family.</text>
</comment>
<name>A0A9P4II85_9PEZI</name>
<comment type="function">
    <text evidence="7 9">Excises uracil residues from the DNA which can arise as a result of misincorporation of dUMP residues by DNA polymerase or due to deamination of cytosine.</text>
</comment>
<evidence type="ECO:0000256" key="10">
    <source>
        <dbReference type="SAM" id="MobiDB-lite"/>
    </source>
</evidence>
<evidence type="ECO:0000313" key="13">
    <source>
        <dbReference type="Proteomes" id="UP000799772"/>
    </source>
</evidence>
<gene>
    <name evidence="7" type="primary">UNG1</name>
    <name evidence="12" type="ORF">NA57DRAFT_37944</name>
</gene>
<dbReference type="PROSITE" id="PS00130">
    <property type="entry name" value="U_DNA_GLYCOSYLASE"/>
    <property type="match status" value="1"/>
</dbReference>
<dbReference type="NCBIfam" id="NF003589">
    <property type="entry name" value="PRK05254.1-2"/>
    <property type="match status" value="1"/>
</dbReference>
<dbReference type="Pfam" id="PF03167">
    <property type="entry name" value="UDG"/>
    <property type="match status" value="1"/>
</dbReference>
<evidence type="ECO:0000259" key="11">
    <source>
        <dbReference type="SMART" id="SM00986"/>
    </source>
</evidence>
<sequence>MSLKRKAGDAAAAGAKKPKQDSSITSFFGQVAPNKPPAPKWDKDAWVAKLSDEQKELLKLEIETLHESWLQHLKDEVTSPSFLSLKRFLKKEKETGKTIFPPLEDVYSWSRHTPLSTVKVVIVGQDPYHNVNQAHGLCFSVRPPTKAPPSLVNIYKGLKKDYPSFKEPPNNGGLLTPWADRGILLLNTCLTVRAHQANSHQNQGWERFTQKVIDTVVKERRNGVVFLAWGTPAQNRVKSISGKHLVLKSVHPSPLSAARGFFDCGHFKKTNEWLKQRYGEGSEIDWNLNVDPADAGV</sequence>
<evidence type="ECO:0000313" key="12">
    <source>
        <dbReference type="EMBL" id="KAF2100117.1"/>
    </source>
</evidence>
<keyword evidence="4 7" id="KW-0496">Mitochondrion</keyword>
<keyword evidence="6 7" id="KW-0539">Nucleus</keyword>
<dbReference type="InterPro" id="IPR002043">
    <property type="entry name" value="UDG_fam1"/>
</dbReference>
<dbReference type="InterPro" id="IPR036895">
    <property type="entry name" value="Uracil-DNA_glycosylase-like_sf"/>
</dbReference>
<dbReference type="NCBIfam" id="NF003592">
    <property type="entry name" value="PRK05254.1-5"/>
    <property type="match status" value="1"/>
</dbReference>
<evidence type="ECO:0000256" key="4">
    <source>
        <dbReference type="ARBA" id="ARBA00023128"/>
    </source>
</evidence>
<dbReference type="Proteomes" id="UP000799772">
    <property type="component" value="Unassembled WGS sequence"/>
</dbReference>
<dbReference type="PANTHER" id="PTHR11264:SF0">
    <property type="entry name" value="URACIL-DNA GLYCOSYLASE"/>
    <property type="match status" value="1"/>
</dbReference>
<dbReference type="OrthoDB" id="10031947at2759"/>
<keyword evidence="13" id="KW-1185">Reference proteome</keyword>
<dbReference type="InterPro" id="IPR018085">
    <property type="entry name" value="Ura-DNA_Glyclase_AS"/>
</dbReference>
<keyword evidence="2 7" id="KW-0227">DNA damage</keyword>
<feature type="domain" description="Uracil-DNA glycosylase-like" evidence="11">
    <location>
        <begin position="111"/>
        <end position="274"/>
    </location>
</feature>
<comment type="caution">
    <text evidence="12">The sequence shown here is derived from an EMBL/GenBank/DDBJ whole genome shotgun (WGS) entry which is preliminary data.</text>
</comment>
<keyword evidence="3 7" id="KW-0378">Hydrolase</keyword>
<dbReference type="Gene3D" id="3.40.470.10">
    <property type="entry name" value="Uracil-DNA glycosylase-like domain"/>
    <property type="match status" value="1"/>
</dbReference>
<proteinExistence type="inferred from homology"/>
<dbReference type="GO" id="GO:0004844">
    <property type="term" value="F:uracil DNA N-glycosylase activity"/>
    <property type="evidence" value="ECO:0007669"/>
    <property type="project" value="UniProtKB-UniRule"/>
</dbReference>
<comment type="catalytic activity">
    <reaction evidence="7 9">
        <text>Hydrolyzes single-stranded DNA or mismatched double-stranded DNA and polynucleotides, releasing free uracil.</text>
        <dbReference type="EC" id="3.2.2.27"/>
    </reaction>
</comment>
<dbReference type="HAMAP" id="MF_00148">
    <property type="entry name" value="UDG"/>
    <property type="match status" value="1"/>
</dbReference>
<keyword evidence="5 7" id="KW-0234">DNA repair</keyword>
<feature type="active site" description="Proton acceptor" evidence="7 8">
    <location>
        <position position="126"/>
    </location>
</feature>
<reference evidence="12" key="1">
    <citation type="journal article" date="2020" name="Stud. Mycol.">
        <title>101 Dothideomycetes genomes: a test case for predicting lifestyles and emergence of pathogens.</title>
        <authorList>
            <person name="Haridas S."/>
            <person name="Albert R."/>
            <person name="Binder M."/>
            <person name="Bloem J."/>
            <person name="Labutti K."/>
            <person name="Salamov A."/>
            <person name="Andreopoulos B."/>
            <person name="Baker S."/>
            <person name="Barry K."/>
            <person name="Bills G."/>
            <person name="Bluhm B."/>
            <person name="Cannon C."/>
            <person name="Castanera R."/>
            <person name="Culley D."/>
            <person name="Daum C."/>
            <person name="Ezra D."/>
            <person name="Gonzalez J."/>
            <person name="Henrissat B."/>
            <person name="Kuo A."/>
            <person name="Liang C."/>
            <person name="Lipzen A."/>
            <person name="Lutzoni F."/>
            <person name="Magnuson J."/>
            <person name="Mondo S."/>
            <person name="Nolan M."/>
            <person name="Ohm R."/>
            <person name="Pangilinan J."/>
            <person name="Park H.-J."/>
            <person name="Ramirez L."/>
            <person name="Alfaro M."/>
            <person name="Sun H."/>
            <person name="Tritt A."/>
            <person name="Yoshinaga Y."/>
            <person name="Zwiers L.-H."/>
            <person name="Turgeon B."/>
            <person name="Goodwin S."/>
            <person name="Spatafora J."/>
            <person name="Crous P."/>
            <person name="Grigoriev I."/>
        </authorList>
    </citation>
    <scope>NUCLEOTIDE SEQUENCE</scope>
    <source>
        <strain evidence="12">CBS 133067</strain>
    </source>
</reference>
<evidence type="ECO:0000256" key="7">
    <source>
        <dbReference type="HAMAP-Rule" id="MF_03166"/>
    </source>
</evidence>
<accession>A0A9P4II85</accession>
<dbReference type="InterPro" id="IPR005122">
    <property type="entry name" value="Uracil-DNA_glycosylase-like"/>
</dbReference>
<evidence type="ECO:0000256" key="2">
    <source>
        <dbReference type="ARBA" id="ARBA00022763"/>
    </source>
</evidence>
<protein>
    <recommendedName>
        <fullName evidence="7 9">Uracil-DNA glycosylase</fullName>
        <shortName evidence="7">UDG</shortName>
        <ecNumber evidence="7 9">3.2.2.27</ecNumber>
    </recommendedName>
</protein>
<dbReference type="GO" id="GO:0097510">
    <property type="term" value="P:base-excision repair, AP site formation via deaminated base removal"/>
    <property type="evidence" value="ECO:0007669"/>
    <property type="project" value="TreeGrafter"/>
</dbReference>
<evidence type="ECO:0000256" key="9">
    <source>
        <dbReference type="RuleBase" id="RU003780"/>
    </source>
</evidence>
<comment type="subcellular location">
    <subcellularLocation>
        <location evidence="7">Mitochondrion</location>
    </subcellularLocation>
    <subcellularLocation>
        <location evidence="7">Nucleus</location>
    </subcellularLocation>
</comment>
<evidence type="ECO:0000256" key="3">
    <source>
        <dbReference type="ARBA" id="ARBA00022801"/>
    </source>
</evidence>
<dbReference type="EC" id="3.2.2.27" evidence="7 9"/>
<dbReference type="EMBL" id="ML978125">
    <property type="protein sequence ID" value="KAF2100117.1"/>
    <property type="molecule type" value="Genomic_DNA"/>
</dbReference>
<dbReference type="FunFam" id="3.40.470.10:FF:000007">
    <property type="entry name" value="Uracil-DNA glycosylase"/>
    <property type="match status" value="1"/>
</dbReference>
<organism evidence="12 13">
    <name type="scientific">Rhizodiscina lignyota</name>
    <dbReference type="NCBI Taxonomy" id="1504668"/>
    <lineage>
        <taxon>Eukaryota</taxon>
        <taxon>Fungi</taxon>
        <taxon>Dikarya</taxon>
        <taxon>Ascomycota</taxon>
        <taxon>Pezizomycotina</taxon>
        <taxon>Dothideomycetes</taxon>
        <taxon>Pleosporomycetidae</taxon>
        <taxon>Aulographales</taxon>
        <taxon>Rhizodiscinaceae</taxon>
        <taxon>Rhizodiscina</taxon>
    </lineage>
</organism>